<evidence type="ECO:0000313" key="1">
    <source>
        <dbReference type="EMBL" id="KAJ4982261.1"/>
    </source>
</evidence>
<gene>
    <name evidence="1" type="ORF">NE237_033098</name>
</gene>
<proteinExistence type="predicted"/>
<reference evidence="1" key="1">
    <citation type="journal article" date="2023" name="Plant J.">
        <title>The genome of the king protea, Protea cynaroides.</title>
        <authorList>
            <person name="Chang J."/>
            <person name="Duong T.A."/>
            <person name="Schoeman C."/>
            <person name="Ma X."/>
            <person name="Roodt D."/>
            <person name="Barker N."/>
            <person name="Li Z."/>
            <person name="Van de Peer Y."/>
            <person name="Mizrachi E."/>
        </authorList>
    </citation>
    <scope>NUCLEOTIDE SEQUENCE</scope>
    <source>
        <tissue evidence="1">Young leaves</tissue>
    </source>
</reference>
<evidence type="ECO:0000313" key="2">
    <source>
        <dbReference type="Proteomes" id="UP001141806"/>
    </source>
</evidence>
<dbReference type="EMBL" id="JAMYWD010000001">
    <property type="protein sequence ID" value="KAJ4982261.1"/>
    <property type="molecule type" value="Genomic_DNA"/>
</dbReference>
<dbReference type="Proteomes" id="UP001141806">
    <property type="component" value="Unassembled WGS sequence"/>
</dbReference>
<dbReference type="AlphaFoldDB" id="A0A9Q0L5D0"/>
<sequence length="151" mass="16960">MKPPSSTLNTLKASVSASSSSILSSSSAKSLVLKRCRDRDEAGSYLEKYHETMGSSRYRNHIVIVSATEPGKSSYDSQPFYSIGFNQTGNPTLRPCQARHSFCAAFRFRRSWSVRFLGIPDFKFCLHYDCIISCRFHEVILDHVKVFGCGC</sequence>
<accession>A0A9Q0L5D0</accession>
<name>A0A9Q0L5D0_9MAGN</name>
<protein>
    <submittedName>
        <fullName evidence="1">Uncharacterized protein</fullName>
    </submittedName>
</protein>
<keyword evidence="2" id="KW-1185">Reference proteome</keyword>
<organism evidence="1 2">
    <name type="scientific">Protea cynaroides</name>
    <dbReference type="NCBI Taxonomy" id="273540"/>
    <lineage>
        <taxon>Eukaryota</taxon>
        <taxon>Viridiplantae</taxon>
        <taxon>Streptophyta</taxon>
        <taxon>Embryophyta</taxon>
        <taxon>Tracheophyta</taxon>
        <taxon>Spermatophyta</taxon>
        <taxon>Magnoliopsida</taxon>
        <taxon>Proteales</taxon>
        <taxon>Proteaceae</taxon>
        <taxon>Protea</taxon>
    </lineage>
</organism>
<comment type="caution">
    <text evidence="1">The sequence shown here is derived from an EMBL/GenBank/DDBJ whole genome shotgun (WGS) entry which is preliminary data.</text>
</comment>